<accession>A0ABU2M9I1</accession>
<feature type="transmembrane region" description="Helical" evidence="1">
    <location>
        <begin position="194"/>
        <end position="214"/>
    </location>
</feature>
<evidence type="ECO:0000313" key="2">
    <source>
        <dbReference type="EMBL" id="MDT0329272.1"/>
    </source>
</evidence>
<dbReference type="EMBL" id="JAVREP010000007">
    <property type="protein sequence ID" value="MDT0329272.1"/>
    <property type="molecule type" value="Genomic_DNA"/>
</dbReference>
<dbReference type="RefSeq" id="WP_311511929.1">
    <property type="nucleotide sequence ID" value="NZ_JAVREP010000007.1"/>
</dbReference>
<keyword evidence="1" id="KW-1133">Transmembrane helix</keyword>
<keyword evidence="3" id="KW-1185">Reference proteome</keyword>
<dbReference type="Proteomes" id="UP001183390">
    <property type="component" value="Unassembled WGS sequence"/>
</dbReference>
<evidence type="ECO:0000313" key="3">
    <source>
        <dbReference type="Proteomes" id="UP001183390"/>
    </source>
</evidence>
<feature type="transmembrane region" description="Helical" evidence="1">
    <location>
        <begin position="72"/>
        <end position="93"/>
    </location>
</feature>
<feature type="transmembrane region" description="Helical" evidence="1">
    <location>
        <begin position="152"/>
        <end position="174"/>
    </location>
</feature>
<sequence length="485" mass="53770">MGSPDRHGKVTWLESLYVSEKAKANDWVLNVVATRISVYDGYRAFITRALLACGIMAITLWYLLFFPGAEPAAAAALLVCGAVSLIQSTLEIFGERKGRQHQLDRSYAHRSVTGTSPWRRHFPINNTGLLGTVTCIANILAVTFLLPPELGLIKVLALLLAVLYINSGASAVLVDAPFQNRDALPLRHIRWRPFAGTLLALFILGCQVYVFQLLPEGGRPWPGDGTDLVLGGGSTEVLVSVALVSLLPIAISLRVAENERILSAARDMMLTETRHGLVEGARWLSRLLGREIDRVHDMAMAGEDPRRIAEAVDRLRAVSDDLLLRGASARHEDAVPHDRILRWAIDLIEKDAQSPTVYRFSPSVQVQAMYGGEDALAGEILRRLCGKLEVNRATNHFLVVLDQVDNDEVDDHARFFLRVANESVDRSDEDMERLYDELSRESGWRADGTTGHRKERVRRVALPHGEDGATVRGIEVSWVGRKVRT</sequence>
<feature type="transmembrane region" description="Helical" evidence="1">
    <location>
        <begin position="237"/>
        <end position="256"/>
    </location>
</feature>
<gene>
    <name evidence="2" type="ORF">RM479_12700</name>
</gene>
<evidence type="ECO:0008006" key="4">
    <source>
        <dbReference type="Google" id="ProtNLM"/>
    </source>
</evidence>
<comment type="caution">
    <text evidence="2">The sequence shown here is derived from an EMBL/GenBank/DDBJ whole genome shotgun (WGS) entry which is preliminary data.</text>
</comment>
<reference evidence="3" key="1">
    <citation type="submission" date="2023-07" db="EMBL/GenBank/DDBJ databases">
        <title>30 novel species of actinomycetes from the DSMZ collection.</title>
        <authorList>
            <person name="Nouioui I."/>
        </authorList>
    </citation>
    <scope>NUCLEOTIDE SEQUENCE [LARGE SCALE GENOMIC DNA]</scope>
    <source>
        <strain evidence="3">DSM 44743</strain>
    </source>
</reference>
<protein>
    <recommendedName>
        <fullName evidence="4">GGDEF domain-containing protein</fullName>
    </recommendedName>
</protein>
<feature type="transmembrane region" description="Helical" evidence="1">
    <location>
        <begin position="45"/>
        <end position="66"/>
    </location>
</feature>
<name>A0ABU2M9I1_9ACTN</name>
<keyword evidence="1" id="KW-0472">Membrane</keyword>
<keyword evidence="1" id="KW-0812">Transmembrane</keyword>
<feature type="transmembrane region" description="Helical" evidence="1">
    <location>
        <begin position="128"/>
        <end position="146"/>
    </location>
</feature>
<evidence type="ECO:0000256" key="1">
    <source>
        <dbReference type="SAM" id="Phobius"/>
    </source>
</evidence>
<proteinExistence type="predicted"/>
<organism evidence="2 3">
    <name type="scientific">Nocardiopsis lambiniae</name>
    <dbReference type="NCBI Taxonomy" id="3075539"/>
    <lineage>
        <taxon>Bacteria</taxon>
        <taxon>Bacillati</taxon>
        <taxon>Actinomycetota</taxon>
        <taxon>Actinomycetes</taxon>
        <taxon>Streptosporangiales</taxon>
        <taxon>Nocardiopsidaceae</taxon>
        <taxon>Nocardiopsis</taxon>
    </lineage>
</organism>